<keyword evidence="3 6" id="KW-0479">Metal-binding</keyword>
<dbReference type="GO" id="GO:0003824">
    <property type="term" value="F:catalytic activity"/>
    <property type="evidence" value="ECO:0007669"/>
    <property type="project" value="InterPro"/>
</dbReference>
<dbReference type="InterPro" id="IPR007197">
    <property type="entry name" value="rSAM"/>
</dbReference>
<dbReference type="PANTHER" id="PTHR30352:SF22">
    <property type="entry name" value="PYRUVATE FORMATE-LYASE ACTIVATING ENZYME HOMOLOG"/>
    <property type="match status" value="1"/>
</dbReference>
<evidence type="ECO:0000256" key="2">
    <source>
        <dbReference type="ARBA" id="ARBA00022691"/>
    </source>
</evidence>
<keyword evidence="5 6" id="KW-0411">Iron-sulfur</keyword>
<evidence type="ECO:0000313" key="8">
    <source>
        <dbReference type="EMBL" id="MBC8361075.1"/>
    </source>
</evidence>
<dbReference type="GO" id="GO:0046872">
    <property type="term" value="F:metal ion binding"/>
    <property type="evidence" value="ECO:0007669"/>
    <property type="project" value="UniProtKB-KW"/>
</dbReference>
<dbReference type="InterPro" id="IPR058240">
    <property type="entry name" value="rSAM_sf"/>
</dbReference>
<keyword evidence="1" id="KW-0004">4Fe-4S</keyword>
<comment type="caution">
    <text evidence="8">The sequence shown here is derived from an EMBL/GenBank/DDBJ whole genome shotgun (WGS) entry which is preliminary data.</text>
</comment>
<dbReference type="GO" id="GO:0051539">
    <property type="term" value="F:4 iron, 4 sulfur cluster binding"/>
    <property type="evidence" value="ECO:0007669"/>
    <property type="project" value="UniProtKB-KW"/>
</dbReference>
<dbReference type="Pfam" id="PF04055">
    <property type="entry name" value="Radical_SAM"/>
    <property type="match status" value="1"/>
</dbReference>
<evidence type="ECO:0000313" key="9">
    <source>
        <dbReference type="Proteomes" id="UP000603434"/>
    </source>
</evidence>
<evidence type="ECO:0000256" key="1">
    <source>
        <dbReference type="ARBA" id="ARBA00022485"/>
    </source>
</evidence>
<comment type="cofactor">
    <cofactor evidence="6">
        <name>[4Fe-4S] cluster</name>
        <dbReference type="ChEBI" id="CHEBI:49883"/>
    </cofactor>
    <text evidence="6">Binds 1 [4Fe-4S] cluster. The cluster is coordinated with 3 cysteines and an exchangeable S-adenosyl-L-methionine.</text>
</comment>
<name>A0A8J6NRQ6_9BACT</name>
<evidence type="ECO:0000256" key="5">
    <source>
        <dbReference type="ARBA" id="ARBA00023014"/>
    </source>
</evidence>
<evidence type="ECO:0000256" key="4">
    <source>
        <dbReference type="ARBA" id="ARBA00023004"/>
    </source>
</evidence>
<dbReference type="PANTHER" id="PTHR30352">
    <property type="entry name" value="PYRUVATE FORMATE-LYASE-ACTIVATING ENZYME"/>
    <property type="match status" value="1"/>
</dbReference>
<proteinExistence type="predicted"/>
<dbReference type="SUPFAM" id="SSF102114">
    <property type="entry name" value="Radical SAM enzymes"/>
    <property type="match status" value="1"/>
</dbReference>
<feature type="binding site" evidence="6">
    <location>
        <position position="147"/>
    </location>
    <ligand>
        <name>[4Fe-4S] cluster</name>
        <dbReference type="ChEBI" id="CHEBI:49883"/>
        <note>4Fe-4S-S-AdoMet</note>
    </ligand>
</feature>
<feature type="binding site" evidence="6">
    <location>
        <position position="151"/>
    </location>
    <ligand>
        <name>[4Fe-4S] cluster</name>
        <dbReference type="ChEBI" id="CHEBI:49883"/>
        <note>4Fe-4S-S-AdoMet</note>
    </ligand>
</feature>
<gene>
    <name evidence="8" type="ORF">H8E23_06735</name>
</gene>
<sequence>MGTCNYCDASGRTISNTIGFCADCIRIHFDAVWPQIKAVHDRSRTAYGLPTDPPRSGNGISCGLCVHNCRIPEGKTGFCGLRRVQNGRLGGGRPHEGNLYFYFDPLPTNCVGDFVCPAGTGCGYPQYSVSRGPEIGYRNLAVFYHACAFNCLYCQNHQFKQRTFSKKTISAKTLAQAADKKTTCICYFGGDPTPQILHAIKTSRIAMKNAKEGIMRICWETNGSMQEPYLSMIADLSLRSGGLVKFDLKAWSQEIHYALCGVTNAQTLKNFQTLARLVYERPRPPVLIASTLLVPGYIDEKEVLQIARFIADLNPKIPYSLLAFYPQFYLDDLPTTSRSHALRCREVALDAGLSQVHIGNMHLLAEDY</sequence>
<reference evidence="8 9" key="1">
    <citation type="submission" date="2020-08" db="EMBL/GenBank/DDBJ databases">
        <title>Bridging the membrane lipid divide: bacteria of the FCB group superphylum have the potential to synthesize archaeal ether lipids.</title>
        <authorList>
            <person name="Villanueva L."/>
            <person name="Von Meijenfeldt F.A.B."/>
            <person name="Westbye A.B."/>
            <person name="Yadav S."/>
            <person name="Hopmans E.C."/>
            <person name="Dutilh B.E."/>
            <person name="Sinninghe Damste J.S."/>
        </authorList>
    </citation>
    <scope>NUCLEOTIDE SEQUENCE [LARGE SCALE GENOMIC DNA]</scope>
    <source>
        <strain evidence="8">NIOZ-UU30</strain>
    </source>
</reference>
<evidence type="ECO:0000256" key="3">
    <source>
        <dbReference type="ARBA" id="ARBA00022723"/>
    </source>
</evidence>
<dbReference type="Gene3D" id="3.20.20.70">
    <property type="entry name" value="Aldolase class I"/>
    <property type="match status" value="1"/>
</dbReference>
<feature type="binding site" evidence="6">
    <location>
        <position position="154"/>
    </location>
    <ligand>
        <name>[4Fe-4S] cluster</name>
        <dbReference type="ChEBI" id="CHEBI:49883"/>
        <note>4Fe-4S-S-AdoMet</note>
    </ligand>
</feature>
<dbReference type="AlphaFoldDB" id="A0A8J6NRQ6"/>
<dbReference type="EMBL" id="JACNJH010000119">
    <property type="protein sequence ID" value="MBC8361075.1"/>
    <property type="molecule type" value="Genomic_DNA"/>
</dbReference>
<dbReference type="PIRSF" id="PIRSF004869">
    <property type="entry name" value="PflX_prd"/>
    <property type="match status" value="1"/>
</dbReference>
<keyword evidence="2 6" id="KW-0949">S-adenosyl-L-methionine</keyword>
<protein>
    <submittedName>
        <fullName evidence="8">Radical SAM protein</fullName>
    </submittedName>
</protein>
<dbReference type="InterPro" id="IPR013785">
    <property type="entry name" value="Aldolase_TIM"/>
</dbReference>
<dbReference type="CDD" id="cd01335">
    <property type="entry name" value="Radical_SAM"/>
    <property type="match status" value="1"/>
</dbReference>
<evidence type="ECO:0000256" key="6">
    <source>
        <dbReference type="PIRSR" id="PIRSR004869-50"/>
    </source>
</evidence>
<feature type="domain" description="Radical SAM core" evidence="7">
    <location>
        <begin position="143"/>
        <end position="309"/>
    </location>
</feature>
<dbReference type="InterPro" id="IPR034457">
    <property type="entry name" value="Organic_radical-activating"/>
</dbReference>
<organism evidence="8 9">
    <name type="scientific">Candidatus Desulfatibia profunda</name>
    <dbReference type="NCBI Taxonomy" id="2841695"/>
    <lineage>
        <taxon>Bacteria</taxon>
        <taxon>Pseudomonadati</taxon>
        <taxon>Thermodesulfobacteriota</taxon>
        <taxon>Desulfobacteria</taxon>
        <taxon>Desulfobacterales</taxon>
        <taxon>Desulfobacterales incertae sedis</taxon>
        <taxon>Candidatus Desulfatibia</taxon>
    </lineage>
</organism>
<keyword evidence="4 6" id="KW-0408">Iron</keyword>
<dbReference type="SFLD" id="SFLDS00029">
    <property type="entry name" value="Radical_SAM"/>
    <property type="match status" value="1"/>
</dbReference>
<evidence type="ECO:0000259" key="7">
    <source>
        <dbReference type="Pfam" id="PF04055"/>
    </source>
</evidence>
<accession>A0A8J6NRQ6</accession>
<dbReference type="Proteomes" id="UP000603434">
    <property type="component" value="Unassembled WGS sequence"/>
</dbReference>
<dbReference type="InterPro" id="IPR016431">
    <property type="entry name" value="Pyrv-formate_lyase-activ_prd"/>
</dbReference>